<evidence type="ECO:0000256" key="1">
    <source>
        <dbReference type="SAM" id="Phobius"/>
    </source>
</evidence>
<keyword evidence="1" id="KW-1133">Transmembrane helix</keyword>
<dbReference type="Pfam" id="PF14584">
    <property type="entry name" value="DUF4446"/>
    <property type="match status" value="1"/>
</dbReference>
<keyword evidence="3" id="KW-1185">Reference proteome</keyword>
<keyword evidence="1" id="KW-0472">Membrane</keyword>
<dbReference type="Proteomes" id="UP000279029">
    <property type="component" value="Chromosome"/>
</dbReference>
<dbReference type="InterPro" id="IPR027981">
    <property type="entry name" value="DUF4446"/>
</dbReference>
<dbReference type="RefSeq" id="WP_125137021.1">
    <property type="nucleotide sequence ID" value="NZ_LR130778.1"/>
</dbReference>
<organism evidence="2 3">
    <name type="scientific">Petrocella atlantisensis</name>
    <dbReference type="NCBI Taxonomy" id="2173034"/>
    <lineage>
        <taxon>Bacteria</taxon>
        <taxon>Bacillati</taxon>
        <taxon>Bacillota</taxon>
        <taxon>Clostridia</taxon>
        <taxon>Lachnospirales</taxon>
        <taxon>Vallitaleaceae</taxon>
        <taxon>Petrocella</taxon>
    </lineage>
</organism>
<accession>A0A3P7S5R4</accession>
<dbReference type="EMBL" id="LR130778">
    <property type="protein sequence ID" value="VDN47769.1"/>
    <property type="molecule type" value="Genomic_DNA"/>
</dbReference>
<evidence type="ECO:0000313" key="2">
    <source>
        <dbReference type="EMBL" id="VDN47769.1"/>
    </source>
</evidence>
<dbReference type="KEGG" id="cbar:PATL70BA_1878"/>
<feature type="transmembrane region" description="Helical" evidence="1">
    <location>
        <begin position="14"/>
        <end position="36"/>
    </location>
</feature>
<dbReference type="OrthoDB" id="5244042at2"/>
<dbReference type="AlphaFoldDB" id="A0A3P7S5R4"/>
<keyword evidence="1" id="KW-0812">Transmembrane</keyword>
<sequence>MDIYQFINDYTTDIIAVLSVVTLILLLTSLIQIITISRLKKKYKSFTHLSSEINIEGVLISNQEKIMDLIEDKVIIKEDIKKIYENLNKTFESVAMHKYDAFGGMGGQLSAVIVLINKNLDGFLLNSIHTREGSHLYTKQIIKGKTEQALSKEEQDTIKIAIEKL</sequence>
<evidence type="ECO:0008006" key="4">
    <source>
        <dbReference type="Google" id="ProtNLM"/>
    </source>
</evidence>
<name>A0A3P7S5R4_9FIRM</name>
<evidence type="ECO:0000313" key="3">
    <source>
        <dbReference type="Proteomes" id="UP000279029"/>
    </source>
</evidence>
<protein>
    <recommendedName>
        <fullName evidence="4">DUF4446 domain-containing protein</fullName>
    </recommendedName>
</protein>
<proteinExistence type="predicted"/>
<gene>
    <name evidence="2" type="ORF">PATL70BA_1878</name>
</gene>
<reference evidence="2 3" key="1">
    <citation type="submission" date="2018-09" db="EMBL/GenBank/DDBJ databases">
        <authorList>
            <person name="Postec A."/>
        </authorList>
    </citation>
    <scope>NUCLEOTIDE SEQUENCE [LARGE SCALE GENOMIC DNA]</scope>
    <source>
        <strain evidence="2">70B-A</strain>
    </source>
</reference>